<organism evidence="3 4">
    <name type="scientific">Plectus sambesii</name>
    <dbReference type="NCBI Taxonomy" id="2011161"/>
    <lineage>
        <taxon>Eukaryota</taxon>
        <taxon>Metazoa</taxon>
        <taxon>Ecdysozoa</taxon>
        <taxon>Nematoda</taxon>
        <taxon>Chromadorea</taxon>
        <taxon>Plectida</taxon>
        <taxon>Plectina</taxon>
        <taxon>Plectoidea</taxon>
        <taxon>Plectidae</taxon>
        <taxon>Plectus</taxon>
    </lineage>
</organism>
<keyword evidence="1" id="KW-0732">Signal</keyword>
<dbReference type="WBParaSite" id="PSAMB.scaffold22519size495.g38628.t1">
    <property type="protein sequence ID" value="PSAMB.scaffold22519size495.g38628.t1"/>
    <property type="gene ID" value="PSAMB.scaffold22519size495.g38628"/>
</dbReference>
<protein>
    <submittedName>
        <fullName evidence="4">Neurotransmitter-gated ion-channel ligand-binding domain-containing protein</fullName>
    </submittedName>
</protein>
<sequence>MWRPLMVVGLAVSLPSAVYSSEDEFRLLQDLRKSYDPFERPVHNSSLPLTVKIRVYLQQILDVDEKNQVISMAVWLQYVRISSILALTLIHVDLCYRHGVITNCAGVRMSTAA</sequence>
<dbReference type="InterPro" id="IPR006202">
    <property type="entry name" value="Neur_chan_lig-bd"/>
</dbReference>
<accession>A0A914VQ29</accession>
<evidence type="ECO:0000313" key="4">
    <source>
        <dbReference type="WBParaSite" id="PSAMB.scaffold22519size495.g38628.t1"/>
    </source>
</evidence>
<dbReference type="AlphaFoldDB" id="A0A914VQ29"/>
<feature type="domain" description="Neurotransmitter-gated ion-channel ligand-binding" evidence="2">
    <location>
        <begin position="26"/>
        <end position="78"/>
    </location>
</feature>
<proteinExistence type="predicted"/>
<dbReference type="GO" id="GO:0005230">
    <property type="term" value="F:extracellular ligand-gated monoatomic ion channel activity"/>
    <property type="evidence" value="ECO:0007669"/>
    <property type="project" value="InterPro"/>
</dbReference>
<dbReference type="Pfam" id="PF02931">
    <property type="entry name" value="Neur_chan_LBD"/>
    <property type="match status" value="1"/>
</dbReference>
<reference evidence="4" key="1">
    <citation type="submission" date="2022-11" db="UniProtKB">
        <authorList>
            <consortium name="WormBaseParasite"/>
        </authorList>
    </citation>
    <scope>IDENTIFICATION</scope>
</reference>
<dbReference type="Gene3D" id="2.70.170.10">
    <property type="entry name" value="Neurotransmitter-gated ion-channel ligand-binding domain"/>
    <property type="match status" value="1"/>
</dbReference>
<name>A0A914VQ29_9BILA</name>
<dbReference type="Proteomes" id="UP000887566">
    <property type="component" value="Unplaced"/>
</dbReference>
<feature type="chain" id="PRO_5037263789" evidence="1">
    <location>
        <begin position="21"/>
        <end position="113"/>
    </location>
</feature>
<dbReference type="SUPFAM" id="SSF63712">
    <property type="entry name" value="Nicotinic receptor ligand binding domain-like"/>
    <property type="match status" value="1"/>
</dbReference>
<evidence type="ECO:0000256" key="1">
    <source>
        <dbReference type="SAM" id="SignalP"/>
    </source>
</evidence>
<feature type="signal peptide" evidence="1">
    <location>
        <begin position="1"/>
        <end position="20"/>
    </location>
</feature>
<evidence type="ECO:0000313" key="3">
    <source>
        <dbReference type="Proteomes" id="UP000887566"/>
    </source>
</evidence>
<keyword evidence="3" id="KW-1185">Reference proteome</keyword>
<dbReference type="InterPro" id="IPR036734">
    <property type="entry name" value="Neur_chan_lig-bd_sf"/>
</dbReference>
<dbReference type="GO" id="GO:0016020">
    <property type="term" value="C:membrane"/>
    <property type="evidence" value="ECO:0007669"/>
    <property type="project" value="InterPro"/>
</dbReference>
<evidence type="ECO:0000259" key="2">
    <source>
        <dbReference type="Pfam" id="PF02931"/>
    </source>
</evidence>